<evidence type="ECO:0000313" key="2">
    <source>
        <dbReference type="Proteomes" id="UP001229346"/>
    </source>
</evidence>
<proteinExistence type="predicted"/>
<dbReference type="RefSeq" id="WP_307202700.1">
    <property type="nucleotide sequence ID" value="NZ_JAUSSU010000003.1"/>
</dbReference>
<protein>
    <submittedName>
        <fullName evidence="1">Uncharacterized protein</fullName>
    </submittedName>
</protein>
<organism evidence="1 2">
    <name type="scientific">Paenibacillus harenae</name>
    <dbReference type="NCBI Taxonomy" id="306543"/>
    <lineage>
        <taxon>Bacteria</taxon>
        <taxon>Bacillati</taxon>
        <taxon>Bacillota</taxon>
        <taxon>Bacilli</taxon>
        <taxon>Bacillales</taxon>
        <taxon>Paenibacillaceae</taxon>
        <taxon>Paenibacillus</taxon>
    </lineage>
</organism>
<reference evidence="1 2" key="1">
    <citation type="submission" date="2023-07" db="EMBL/GenBank/DDBJ databases">
        <title>Sorghum-associated microbial communities from plants grown in Nebraska, USA.</title>
        <authorList>
            <person name="Schachtman D."/>
        </authorList>
    </citation>
    <scope>NUCLEOTIDE SEQUENCE [LARGE SCALE GENOMIC DNA]</scope>
    <source>
        <strain evidence="1 2">CC482</strain>
    </source>
</reference>
<keyword evidence="2" id="KW-1185">Reference proteome</keyword>
<accession>A0ABT9U0B9</accession>
<dbReference type="Proteomes" id="UP001229346">
    <property type="component" value="Unassembled WGS sequence"/>
</dbReference>
<gene>
    <name evidence="1" type="ORF">J2T15_001555</name>
</gene>
<sequence>MTRRTKKIILLSSAIVLGLAIYSGYSVLKSNSGLIRQFLPFAVTVSNQTSDDIIVIEAGIVNGDSKQQFEQTIRNGEKIKFKPKLSLAGEGGIYIKYKNAGGETKEQGVCSYTESLSGYSKVTIKPDKVTVEENCM</sequence>
<dbReference type="EMBL" id="JAUSSU010000003">
    <property type="protein sequence ID" value="MDQ0112120.1"/>
    <property type="molecule type" value="Genomic_DNA"/>
</dbReference>
<evidence type="ECO:0000313" key="1">
    <source>
        <dbReference type="EMBL" id="MDQ0112120.1"/>
    </source>
</evidence>
<name>A0ABT9U0B9_PAEHA</name>
<comment type="caution">
    <text evidence="1">The sequence shown here is derived from an EMBL/GenBank/DDBJ whole genome shotgun (WGS) entry which is preliminary data.</text>
</comment>